<feature type="transmembrane region" description="Helical" evidence="6">
    <location>
        <begin position="274"/>
        <end position="293"/>
    </location>
</feature>
<evidence type="ECO:0000256" key="6">
    <source>
        <dbReference type="SAM" id="Phobius"/>
    </source>
</evidence>
<dbReference type="PANTHER" id="PTHR32322:SF2">
    <property type="entry name" value="EAMA DOMAIN-CONTAINING PROTEIN"/>
    <property type="match status" value="1"/>
</dbReference>
<protein>
    <submittedName>
        <fullName evidence="8">Drug metabolite transporter superfamily permease</fullName>
    </submittedName>
</protein>
<evidence type="ECO:0000256" key="3">
    <source>
        <dbReference type="ARBA" id="ARBA00022692"/>
    </source>
</evidence>
<dbReference type="STRING" id="1423792.FD09_GL002834"/>
<comment type="similarity">
    <text evidence="2">Belongs to the EamA transporter family.</text>
</comment>
<dbReference type="PATRIC" id="fig|1423792.3.peg.2906"/>
<feature type="transmembrane region" description="Helical" evidence="6">
    <location>
        <begin position="70"/>
        <end position="94"/>
    </location>
</feature>
<evidence type="ECO:0000256" key="4">
    <source>
        <dbReference type="ARBA" id="ARBA00022989"/>
    </source>
</evidence>
<feature type="transmembrane region" description="Helical" evidence="6">
    <location>
        <begin position="151"/>
        <end position="172"/>
    </location>
</feature>
<keyword evidence="9" id="KW-1185">Reference proteome</keyword>
<evidence type="ECO:0000313" key="8">
    <source>
        <dbReference type="EMBL" id="KRL12517.1"/>
    </source>
</evidence>
<evidence type="ECO:0000256" key="2">
    <source>
        <dbReference type="ARBA" id="ARBA00007362"/>
    </source>
</evidence>
<keyword evidence="3 6" id="KW-0812">Transmembrane</keyword>
<gene>
    <name evidence="8" type="ORF">FD09_GL002834</name>
</gene>
<dbReference type="InterPro" id="IPR050638">
    <property type="entry name" value="AA-Vitamin_Transporters"/>
</dbReference>
<dbReference type="AlphaFoldDB" id="A0A0R1N432"/>
<evidence type="ECO:0000256" key="5">
    <source>
        <dbReference type="ARBA" id="ARBA00023136"/>
    </source>
</evidence>
<dbReference type="Proteomes" id="UP000051330">
    <property type="component" value="Unassembled WGS sequence"/>
</dbReference>
<dbReference type="InterPro" id="IPR037185">
    <property type="entry name" value="EmrE-like"/>
</dbReference>
<feature type="transmembrane region" description="Helical" evidence="6">
    <location>
        <begin position="100"/>
        <end position="120"/>
    </location>
</feature>
<dbReference type="GO" id="GO:0016020">
    <property type="term" value="C:membrane"/>
    <property type="evidence" value="ECO:0007669"/>
    <property type="project" value="UniProtKB-SubCell"/>
</dbReference>
<feature type="transmembrane region" description="Helical" evidence="6">
    <location>
        <begin position="35"/>
        <end position="58"/>
    </location>
</feature>
<feature type="transmembrane region" description="Helical" evidence="6">
    <location>
        <begin position="249"/>
        <end position="268"/>
    </location>
</feature>
<feature type="transmembrane region" description="Helical" evidence="6">
    <location>
        <begin position="184"/>
        <end position="205"/>
    </location>
</feature>
<dbReference type="SUPFAM" id="SSF103481">
    <property type="entry name" value="Multidrug resistance efflux transporter EmrE"/>
    <property type="match status" value="2"/>
</dbReference>
<evidence type="ECO:0000313" key="9">
    <source>
        <dbReference type="Proteomes" id="UP000051330"/>
    </source>
</evidence>
<feature type="domain" description="EamA" evidence="7">
    <location>
        <begin position="159"/>
        <end position="290"/>
    </location>
</feature>
<sequence>MKKSQYGILLAGSAALMWGVSGPMSQLLFTTNHVSVHWLIASKMLLSGALLVGAGLFTQKEKMLGIWRSWQNILSLLAFTAIGMVSMQFIYYQAVAVSDAATATILQFTSPILVVLYLALAERKLPARIDIIAVLLAIMGTYLIVTRGDLGHLAITPNGLFWGIAAAFAAAVYTLMPRNLIREFGAISTVGWSMLIGGIVMAPTVPVQEWVPHLTDAGVGAYLFILFFGTVIAYAMYLGSLKYTTATVASVLDSFEPLGAAILSILMFNRHFGPAELIGTGLIILTVIGMALLPHPNPQMHAAVKRTSSEQTTVDTPAALSMAPIGPQTMPAHKPNTR</sequence>
<feature type="domain" description="EamA" evidence="7">
    <location>
        <begin position="6"/>
        <end position="146"/>
    </location>
</feature>
<keyword evidence="4 6" id="KW-1133">Transmembrane helix</keyword>
<proteinExistence type="inferred from homology"/>
<dbReference type="PANTHER" id="PTHR32322">
    <property type="entry name" value="INNER MEMBRANE TRANSPORTER"/>
    <property type="match status" value="1"/>
</dbReference>
<dbReference type="InterPro" id="IPR000620">
    <property type="entry name" value="EamA_dom"/>
</dbReference>
<feature type="transmembrane region" description="Helical" evidence="6">
    <location>
        <begin position="127"/>
        <end position="145"/>
    </location>
</feature>
<reference evidence="8 9" key="1">
    <citation type="journal article" date="2015" name="Genome Announc.">
        <title>Expanding the biotechnology potential of lactobacilli through comparative genomics of 213 strains and associated genera.</title>
        <authorList>
            <person name="Sun Z."/>
            <person name="Harris H.M."/>
            <person name="McCann A."/>
            <person name="Guo C."/>
            <person name="Argimon S."/>
            <person name="Zhang W."/>
            <person name="Yang X."/>
            <person name="Jeffery I.B."/>
            <person name="Cooney J.C."/>
            <person name="Kagawa T.F."/>
            <person name="Liu W."/>
            <person name="Song Y."/>
            <person name="Salvetti E."/>
            <person name="Wrobel A."/>
            <person name="Rasinkangas P."/>
            <person name="Parkhill J."/>
            <person name="Rea M.C."/>
            <person name="O'Sullivan O."/>
            <person name="Ritari J."/>
            <person name="Douillard F.P."/>
            <person name="Paul Ross R."/>
            <person name="Yang R."/>
            <person name="Briner A.E."/>
            <person name="Felis G.E."/>
            <person name="de Vos W.M."/>
            <person name="Barrangou R."/>
            <person name="Klaenhammer T.R."/>
            <person name="Caufield P.W."/>
            <person name="Cui Y."/>
            <person name="Zhang H."/>
            <person name="O'Toole P.W."/>
        </authorList>
    </citation>
    <scope>NUCLEOTIDE SEQUENCE [LARGE SCALE GENOMIC DNA]</scope>
    <source>
        <strain evidence="8 9">DSM 12744</strain>
    </source>
</reference>
<feature type="transmembrane region" description="Helical" evidence="6">
    <location>
        <begin position="7"/>
        <end position="29"/>
    </location>
</feature>
<dbReference type="Pfam" id="PF00892">
    <property type="entry name" value="EamA"/>
    <property type="match status" value="2"/>
</dbReference>
<dbReference type="EMBL" id="AZEC01000007">
    <property type="protein sequence ID" value="KRL12517.1"/>
    <property type="molecule type" value="Genomic_DNA"/>
</dbReference>
<keyword evidence="5 6" id="KW-0472">Membrane</keyword>
<evidence type="ECO:0000256" key="1">
    <source>
        <dbReference type="ARBA" id="ARBA00004127"/>
    </source>
</evidence>
<organism evidence="8 9">
    <name type="scientific">Schleiferilactobacillus perolens DSM 12744</name>
    <dbReference type="NCBI Taxonomy" id="1423792"/>
    <lineage>
        <taxon>Bacteria</taxon>
        <taxon>Bacillati</taxon>
        <taxon>Bacillota</taxon>
        <taxon>Bacilli</taxon>
        <taxon>Lactobacillales</taxon>
        <taxon>Lactobacillaceae</taxon>
        <taxon>Schleiferilactobacillus</taxon>
    </lineage>
</organism>
<dbReference type="RefSeq" id="WP_235812253.1">
    <property type="nucleotide sequence ID" value="NZ_AZEC01000007.1"/>
</dbReference>
<comment type="subcellular location">
    <subcellularLocation>
        <location evidence="1">Endomembrane system</location>
        <topology evidence="1">Multi-pass membrane protein</topology>
    </subcellularLocation>
</comment>
<accession>A0A0R1N432</accession>
<comment type="caution">
    <text evidence="8">The sequence shown here is derived from an EMBL/GenBank/DDBJ whole genome shotgun (WGS) entry which is preliminary data.</text>
</comment>
<feature type="transmembrane region" description="Helical" evidence="6">
    <location>
        <begin position="217"/>
        <end position="237"/>
    </location>
</feature>
<evidence type="ECO:0000259" key="7">
    <source>
        <dbReference type="Pfam" id="PF00892"/>
    </source>
</evidence>
<name>A0A0R1N432_9LACO</name>